<evidence type="ECO:0000313" key="13">
    <source>
        <dbReference type="Proteomes" id="UP000797356"/>
    </source>
</evidence>
<keyword evidence="8" id="KW-0547">Nucleotide-binding</keyword>
<evidence type="ECO:0000256" key="10">
    <source>
        <dbReference type="ARBA" id="ARBA00022840"/>
    </source>
</evidence>
<proteinExistence type="inferred from homology"/>
<evidence type="ECO:0000256" key="3">
    <source>
        <dbReference type="ARBA" id="ARBA00008982"/>
    </source>
</evidence>
<comment type="caution">
    <text evidence="12">The sequence shown here is derived from an EMBL/GenBank/DDBJ whole genome shotgun (WGS) entry which is preliminary data.</text>
</comment>
<dbReference type="SUPFAM" id="SSF53748">
    <property type="entry name" value="Phosphoglycerate kinase"/>
    <property type="match status" value="1"/>
</dbReference>
<evidence type="ECO:0000256" key="2">
    <source>
        <dbReference type="ARBA" id="ARBA00001946"/>
    </source>
</evidence>
<dbReference type="GO" id="GO:0043527">
    <property type="term" value="C:tRNA methyltransferase complex"/>
    <property type="evidence" value="ECO:0007669"/>
    <property type="project" value="TreeGrafter"/>
</dbReference>
<protein>
    <submittedName>
        <fullName evidence="12">Putative Phosphoglycerate kinase</fullName>
    </submittedName>
</protein>
<dbReference type="Pfam" id="PF00162">
    <property type="entry name" value="PGK"/>
    <property type="match status" value="1"/>
</dbReference>
<dbReference type="InterPro" id="IPR015824">
    <property type="entry name" value="Phosphoglycerate_kinase_N"/>
</dbReference>
<dbReference type="AlphaFoldDB" id="A0A8K0N559"/>
<dbReference type="GO" id="GO:0006096">
    <property type="term" value="P:glycolytic process"/>
    <property type="evidence" value="ECO:0007669"/>
    <property type="project" value="InterPro"/>
</dbReference>
<keyword evidence="11" id="KW-0460">Magnesium</keyword>
<dbReference type="SUPFAM" id="SSF53335">
    <property type="entry name" value="S-adenosyl-L-methionine-dependent methyltransferases"/>
    <property type="match status" value="1"/>
</dbReference>
<evidence type="ECO:0000256" key="8">
    <source>
        <dbReference type="ARBA" id="ARBA00022741"/>
    </source>
</evidence>
<dbReference type="OrthoDB" id="47276at2759"/>
<reference evidence="12" key="1">
    <citation type="journal article" date="2017" name="Gigascience">
        <title>The genome draft of coconut (Cocos nucifera).</title>
        <authorList>
            <person name="Xiao Y."/>
            <person name="Xu P."/>
            <person name="Fan H."/>
            <person name="Baudouin L."/>
            <person name="Xia W."/>
            <person name="Bocs S."/>
            <person name="Xu J."/>
            <person name="Li Q."/>
            <person name="Guo A."/>
            <person name="Zhou L."/>
            <person name="Li J."/>
            <person name="Wu Y."/>
            <person name="Ma Z."/>
            <person name="Armero A."/>
            <person name="Issali A.E."/>
            <person name="Liu N."/>
            <person name="Peng M."/>
            <person name="Yang Y."/>
        </authorList>
    </citation>
    <scope>NUCLEOTIDE SEQUENCE</scope>
    <source>
        <tissue evidence="12">Spear leaf of Hainan Tall coconut</tissue>
    </source>
</reference>
<keyword evidence="5" id="KW-0808">Transferase</keyword>
<dbReference type="FunFam" id="3.40.50.150:FF:000194">
    <property type="entry name" value="Phosphoglycerate kinase"/>
    <property type="match status" value="1"/>
</dbReference>
<dbReference type="PANTHER" id="PTHR23417:SF21">
    <property type="entry name" value="TRNA (GUANINE-N(7)-)-METHYLTRANSFERASE"/>
    <property type="match status" value="1"/>
</dbReference>
<evidence type="ECO:0000256" key="1">
    <source>
        <dbReference type="ARBA" id="ARBA00000142"/>
    </source>
</evidence>
<dbReference type="InterPro" id="IPR036043">
    <property type="entry name" value="Phosphoglycerate_kinase_sf"/>
</dbReference>
<keyword evidence="4" id="KW-0489">Methyltransferase</keyword>
<evidence type="ECO:0000256" key="5">
    <source>
        <dbReference type="ARBA" id="ARBA00022679"/>
    </source>
</evidence>
<dbReference type="PANTHER" id="PTHR23417">
    <property type="entry name" value="3-DEOXY-D-MANNO-OCTULOSONIC-ACID TRANSFERASE/TRNA GUANINE-N 7 - -METHYLTRANSFERASE"/>
    <property type="match status" value="1"/>
</dbReference>
<evidence type="ECO:0000256" key="4">
    <source>
        <dbReference type="ARBA" id="ARBA00022603"/>
    </source>
</evidence>
<keyword evidence="7" id="KW-0819">tRNA processing</keyword>
<evidence type="ECO:0000256" key="6">
    <source>
        <dbReference type="ARBA" id="ARBA00022691"/>
    </source>
</evidence>
<dbReference type="GO" id="GO:0004618">
    <property type="term" value="F:phosphoglycerate kinase activity"/>
    <property type="evidence" value="ECO:0007669"/>
    <property type="project" value="InterPro"/>
</dbReference>
<evidence type="ECO:0000256" key="9">
    <source>
        <dbReference type="ARBA" id="ARBA00022777"/>
    </source>
</evidence>
<keyword evidence="9 12" id="KW-0418">Kinase</keyword>
<dbReference type="GO" id="GO:0008176">
    <property type="term" value="F:tRNA (guanine(46)-N7)-methyltransferase activity"/>
    <property type="evidence" value="ECO:0007669"/>
    <property type="project" value="UniProtKB-EC"/>
</dbReference>
<keyword evidence="13" id="KW-1185">Reference proteome</keyword>
<gene>
    <name evidence="12" type="ORF">COCNU_07G010790</name>
</gene>
<dbReference type="GO" id="GO:0005524">
    <property type="term" value="F:ATP binding"/>
    <property type="evidence" value="ECO:0007669"/>
    <property type="project" value="UniProtKB-KW"/>
</dbReference>
<comment type="cofactor">
    <cofactor evidence="2">
        <name>Mg(2+)</name>
        <dbReference type="ChEBI" id="CHEBI:18420"/>
    </cofactor>
</comment>
<dbReference type="EMBL" id="CM017878">
    <property type="protein sequence ID" value="KAG1354967.1"/>
    <property type="molecule type" value="Genomic_DNA"/>
</dbReference>
<dbReference type="Pfam" id="PF02390">
    <property type="entry name" value="Methyltransf_4"/>
    <property type="match status" value="1"/>
</dbReference>
<name>A0A8K0N559_COCNU</name>
<dbReference type="Gene3D" id="3.40.50.150">
    <property type="entry name" value="Vaccinia Virus protein VP39"/>
    <property type="match status" value="1"/>
</dbReference>
<dbReference type="Gene3D" id="3.40.50.1260">
    <property type="entry name" value="Phosphoglycerate kinase, N-terminal domain"/>
    <property type="match status" value="1"/>
</dbReference>
<organism evidence="12 13">
    <name type="scientific">Cocos nucifera</name>
    <name type="common">Coconut palm</name>
    <dbReference type="NCBI Taxonomy" id="13894"/>
    <lineage>
        <taxon>Eukaryota</taxon>
        <taxon>Viridiplantae</taxon>
        <taxon>Streptophyta</taxon>
        <taxon>Embryophyta</taxon>
        <taxon>Tracheophyta</taxon>
        <taxon>Spermatophyta</taxon>
        <taxon>Magnoliopsida</taxon>
        <taxon>Liliopsida</taxon>
        <taxon>Arecaceae</taxon>
        <taxon>Arecoideae</taxon>
        <taxon>Cocoseae</taxon>
        <taxon>Attaleinae</taxon>
        <taxon>Cocos</taxon>
    </lineage>
</organism>
<keyword evidence="6" id="KW-0949">S-adenosyl-L-methionine</keyword>
<reference evidence="12" key="2">
    <citation type="submission" date="2019-07" db="EMBL/GenBank/DDBJ databases">
        <authorList>
            <person name="Yang Y."/>
            <person name="Bocs S."/>
            <person name="Baudouin L."/>
        </authorList>
    </citation>
    <scope>NUCLEOTIDE SEQUENCE</scope>
    <source>
        <tissue evidence="12">Spear leaf of Hainan Tall coconut</tissue>
    </source>
</reference>
<sequence>MNALGLSVPGCFVEQDAVGEALKLIRHAHCRKISIYFPNDFWCINNSKQDLLEIFPSGGILTGWTPIDLGPVSLKELSSLLSICKKILLIGSIKFNSVKEDTVGASELALMLQKISMTGCDVMVVGNAACKAVARTSCSISQYRMFKNASVVWEFLKGRILPGVAALDRAYPHDLDWNIAFPDPSQPLIIDIGSGNGLFLLKLARRWQNYNFLGLEINKKLVRCCLNNVLQSNIKNGYFISTNATSTFRSIVSSYPGYLILVTIQCPNPDFNREEHRWRMVQRMLIEAIVDLLITNGKVFLQSDIEAVATRMKEQFIMYGKGRLVVDGDENMGWLEENPFGIRSDWEQHVIDRGAPMFRIMLRKVR</sequence>
<comment type="similarity">
    <text evidence="3">Belongs to the phosphoglycerate kinase family.</text>
</comment>
<evidence type="ECO:0000256" key="11">
    <source>
        <dbReference type="ARBA" id="ARBA00022842"/>
    </source>
</evidence>
<evidence type="ECO:0000256" key="7">
    <source>
        <dbReference type="ARBA" id="ARBA00022694"/>
    </source>
</evidence>
<dbReference type="Proteomes" id="UP000797356">
    <property type="component" value="Chromosome 7"/>
</dbReference>
<dbReference type="InterPro" id="IPR003358">
    <property type="entry name" value="tRNA_(Gua-N-7)_MeTrfase_Trmb"/>
</dbReference>
<keyword evidence="10" id="KW-0067">ATP-binding</keyword>
<dbReference type="InterPro" id="IPR029063">
    <property type="entry name" value="SAM-dependent_MTases_sf"/>
</dbReference>
<dbReference type="PROSITE" id="PS51625">
    <property type="entry name" value="SAM_MT_TRMB"/>
    <property type="match status" value="1"/>
</dbReference>
<dbReference type="InterPro" id="IPR001576">
    <property type="entry name" value="Phosphoglycerate_kinase"/>
</dbReference>
<evidence type="ECO:0000313" key="12">
    <source>
        <dbReference type="EMBL" id="KAG1354967.1"/>
    </source>
</evidence>
<comment type="catalytic activity">
    <reaction evidence="1">
        <text>guanosine(46) in tRNA + S-adenosyl-L-methionine = N(7)-methylguanosine(46) in tRNA + S-adenosyl-L-homocysteine</text>
        <dbReference type="Rhea" id="RHEA:42708"/>
        <dbReference type="Rhea" id="RHEA-COMP:10188"/>
        <dbReference type="Rhea" id="RHEA-COMP:10189"/>
        <dbReference type="ChEBI" id="CHEBI:57856"/>
        <dbReference type="ChEBI" id="CHEBI:59789"/>
        <dbReference type="ChEBI" id="CHEBI:74269"/>
        <dbReference type="ChEBI" id="CHEBI:74480"/>
        <dbReference type="EC" id="2.1.1.33"/>
    </reaction>
</comment>
<accession>A0A8K0N559</accession>